<name>A0A0A9D8V7_ARUDO</name>
<reference evidence="2" key="2">
    <citation type="journal article" date="2015" name="Data Brief">
        <title>Shoot transcriptome of the giant reed, Arundo donax.</title>
        <authorList>
            <person name="Barrero R.A."/>
            <person name="Guerrero F.D."/>
            <person name="Moolhuijzen P."/>
            <person name="Goolsby J.A."/>
            <person name="Tidwell J."/>
            <person name="Bellgard S.E."/>
            <person name="Bellgard M.I."/>
        </authorList>
    </citation>
    <scope>NUCLEOTIDE SEQUENCE</scope>
    <source>
        <tissue evidence="2">Shoot tissue taken approximately 20 cm above the soil surface</tissue>
    </source>
</reference>
<organism evidence="2">
    <name type="scientific">Arundo donax</name>
    <name type="common">Giant reed</name>
    <name type="synonym">Donax arundinaceus</name>
    <dbReference type="NCBI Taxonomy" id="35708"/>
    <lineage>
        <taxon>Eukaryota</taxon>
        <taxon>Viridiplantae</taxon>
        <taxon>Streptophyta</taxon>
        <taxon>Embryophyta</taxon>
        <taxon>Tracheophyta</taxon>
        <taxon>Spermatophyta</taxon>
        <taxon>Magnoliopsida</taxon>
        <taxon>Liliopsida</taxon>
        <taxon>Poales</taxon>
        <taxon>Poaceae</taxon>
        <taxon>PACMAD clade</taxon>
        <taxon>Arundinoideae</taxon>
        <taxon>Arundineae</taxon>
        <taxon>Arundo</taxon>
    </lineage>
</organism>
<evidence type="ECO:0000313" key="2">
    <source>
        <dbReference type="EMBL" id="JAD84256.1"/>
    </source>
</evidence>
<dbReference type="EMBL" id="GBRH01213639">
    <property type="protein sequence ID" value="JAD84256.1"/>
    <property type="molecule type" value="Transcribed_RNA"/>
</dbReference>
<feature type="region of interest" description="Disordered" evidence="1">
    <location>
        <begin position="1"/>
        <end position="38"/>
    </location>
</feature>
<protein>
    <submittedName>
        <fullName evidence="2">Uncharacterized protein</fullName>
    </submittedName>
</protein>
<sequence>MLSRYDFSNPKHATRDIASNNLRRNELGDEASPSSRCSMKRGKIMSTTSHFFKHTHNSARRRMTLSRITGTASFSLPSSSS</sequence>
<accession>A0A0A9D8V7</accession>
<evidence type="ECO:0000256" key="1">
    <source>
        <dbReference type="SAM" id="MobiDB-lite"/>
    </source>
</evidence>
<dbReference type="AlphaFoldDB" id="A0A0A9D8V7"/>
<proteinExistence type="predicted"/>
<reference evidence="2" key="1">
    <citation type="submission" date="2014-09" db="EMBL/GenBank/DDBJ databases">
        <authorList>
            <person name="Magalhaes I.L.F."/>
            <person name="Oliveira U."/>
            <person name="Santos F.R."/>
            <person name="Vidigal T.H.D.A."/>
            <person name="Brescovit A.D."/>
            <person name="Santos A.J."/>
        </authorList>
    </citation>
    <scope>NUCLEOTIDE SEQUENCE</scope>
    <source>
        <tissue evidence="2">Shoot tissue taken approximately 20 cm above the soil surface</tissue>
    </source>
</reference>